<dbReference type="InterPro" id="IPR015797">
    <property type="entry name" value="NUDIX_hydrolase-like_dom_sf"/>
</dbReference>
<keyword evidence="5" id="KW-0460">Magnesium</keyword>
<feature type="non-terminal residue" evidence="8">
    <location>
        <position position="175"/>
    </location>
</feature>
<dbReference type="eggNOG" id="KOG3069">
    <property type="taxonomic scope" value="Eukaryota"/>
</dbReference>
<comment type="cofactor">
    <cofactor evidence="2">
        <name>Mg(2+)</name>
        <dbReference type="ChEBI" id="CHEBI:18420"/>
    </cofactor>
</comment>
<keyword evidence="6" id="KW-0464">Manganese</keyword>
<dbReference type="Gene3D" id="3.90.79.10">
    <property type="entry name" value="Nucleoside Triphosphate Pyrophosphohydrolase"/>
    <property type="match status" value="1"/>
</dbReference>
<dbReference type="Pfam" id="PF00293">
    <property type="entry name" value="NUDIX"/>
    <property type="match status" value="1"/>
</dbReference>
<dbReference type="GO" id="GO:0008893">
    <property type="term" value="F:guanosine-3',5'-bis(diphosphate) 3'-diphosphatase activity"/>
    <property type="evidence" value="ECO:0007669"/>
    <property type="project" value="UniProtKB-ARBA"/>
</dbReference>
<keyword evidence="9" id="KW-1185">Reference proteome</keyword>
<dbReference type="Proteomes" id="UP000001514">
    <property type="component" value="Unassembled WGS sequence"/>
</dbReference>
<evidence type="ECO:0000256" key="1">
    <source>
        <dbReference type="ARBA" id="ARBA00001936"/>
    </source>
</evidence>
<dbReference type="PROSITE" id="PS51462">
    <property type="entry name" value="NUDIX"/>
    <property type="match status" value="1"/>
</dbReference>
<feature type="non-terminal residue" evidence="8">
    <location>
        <position position="1"/>
    </location>
</feature>
<gene>
    <name evidence="8" type="ORF">SELMODRAFT_67467</name>
</gene>
<dbReference type="FunFam" id="3.90.79.10:FF:000036">
    <property type="entry name" value="Nudix hydrolase 11"/>
    <property type="match status" value="1"/>
</dbReference>
<keyword evidence="3" id="KW-0479">Metal-binding</keyword>
<dbReference type="CDD" id="cd03426">
    <property type="entry name" value="NUDIX_CoAse_Nudt7"/>
    <property type="match status" value="1"/>
</dbReference>
<dbReference type="HOGENOM" id="CLU_040940_5_2_1"/>
<evidence type="ECO:0000259" key="7">
    <source>
        <dbReference type="PROSITE" id="PS51462"/>
    </source>
</evidence>
<accession>D8QV61</accession>
<protein>
    <recommendedName>
        <fullName evidence="7">Nudix hydrolase domain-containing protein</fullName>
    </recommendedName>
</protein>
<organism evidence="9">
    <name type="scientific">Selaginella moellendorffii</name>
    <name type="common">Spikemoss</name>
    <dbReference type="NCBI Taxonomy" id="88036"/>
    <lineage>
        <taxon>Eukaryota</taxon>
        <taxon>Viridiplantae</taxon>
        <taxon>Streptophyta</taxon>
        <taxon>Embryophyta</taxon>
        <taxon>Tracheophyta</taxon>
        <taxon>Lycopodiopsida</taxon>
        <taxon>Selaginellales</taxon>
        <taxon>Selaginellaceae</taxon>
        <taxon>Selaginella</taxon>
    </lineage>
</organism>
<evidence type="ECO:0000256" key="4">
    <source>
        <dbReference type="ARBA" id="ARBA00022801"/>
    </source>
</evidence>
<evidence type="ECO:0000256" key="3">
    <source>
        <dbReference type="ARBA" id="ARBA00022723"/>
    </source>
</evidence>
<dbReference type="EMBL" id="GL377567">
    <property type="protein sequence ID" value="EFJ35993.1"/>
    <property type="molecule type" value="Genomic_DNA"/>
</dbReference>
<dbReference type="AlphaFoldDB" id="D8QV61"/>
<dbReference type="Gramene" id="EFJ35993">
    <property type="protein sequence ID" value="EFJ35993"/>
    <property type="gene ID" value="SELMODRAFT_67467"/>
</dbReference>
<evidence type="ECO:0000256" key="6">
    <source>
        <dbReference type="ARBA" id="ARBA00023211"/>
    </source>
</evidence>
<dbReference type="KEGG" id="smo:SELMODRAFT_67467"/>
<sequence length="175" mass="19735">QRAGVLICLFLDQEMDLLKVILTKRTSSLSSHSGEVALPGGKWDEGDEDEVSTALREAREEIGLDPSLVKVVTQLEPFISKLLVRVVPVIALLPHRQKFVPRINPDEVASMFEAPLEMFLKDENHRMGERTFLGISHPVHYFDFDYNGEHHLIWGATATILIRAASLVYDRGPDF</sequence>
<feature type="domain" description="Nudix hydrolase" evidence="7">
    <location>
        <begin position="1"/>
        <end position="136"/>
    </location>
</feature>
<evidence type="ECO:0000256" key="2">
    <source>
        <dbReference type="ARBA" id="ARBA00001946"/>
    </source>
</evidence>
<dbReference type="STRING" id="88036.D8QV61"/>
<dbReference type="OMA" id="EKYVIWA"/>
<comment type="cofactor">
    <cofactor evidence="1">
        <name>Mn(2+)</name>
        <dbReference type="ChEBI" id="CHEBI:29035"/>
    </cofactor>
</comment>
<reference evidence="8 9" key="1">
    <citation type="journal article" date="2011" name="Science">
        <title>The Selaginella genome identifies genetic changes associated with the evolution of vascular plants.</title>
        <authorList>
            <person name="Banks J.A."/>
            <person name="Nishiyama T."/>
            <person name="Hasebe M."/>
            <person name="Bowman J.L."/>
            <person name="Gribskov M."/>
            <person name="dePamphilis C."/>
            <person name="Albert V.A."/>
            <person name="Aono N."/>
            <person name="Aoyama T."/>
            <person name="Ambrose B.A."/>
            <person name="Ashton N.W."/>
            <person name="Axtell M.J."/>
            <person name="Barker E."/>
            <person name="Barker M.S."/>
            <person name="Bennetzen J.L."/>
            <person name="Bonawitz N.D."/>
            <person name="Chapple C."/>
            <person name="Cheng C."/>
            <person name="Correa L.G."/>
            <person name="Dacre M."/>
            <person name="DeBarry J."/>
            <person name="Dreyer I."/>
            <person name="Elias M."/>
            <person name="Engstrom E.M."/>
            <person name="Estelle M."/>
            <person name="Feng L."/>
            <person name="Finet C."/>
            <person name="Floyd S.K."/>
            <person name="Frommer W.B."/>
            <person name="Fujita T."/>
            <person name="Gramzow L."/>
            <person name="Gutensohn M."/>
            <person name="Harholt J."/>
            <person name="Hattori M."/>
            <person name="Heyl A."/>
            <person name="Hirai T."/>
            <person name="Hiwatashi Y."/>
            <person name="Ishikawa M."/>
            <person name="Iwata M."/>
            <person name="Karol K.G."/>
            <person name="Koehler B."/>
            <person name="Kolukisaoglu U."/>
            <person name="Kubo M."/>
            <person name="Kurata T."/>
            <person name="Lalonde S."/>
            <person name="Li K."/>
            <person name="Li Y."/>
            <person name="Litt A."/>
            <person name="Lyons E."/>
            <person name="Manning G."/>
            <person name="Maruyama T."/>
            <person name="Michael T.P."/>
            <person name="Mikami K."/>
            <person name="Miyazaki S."/>
            <person name="Morinaga S."/>
            <person name="Murata T."/>
            <person name="Mueller-Roeber B."/>
            <person name="Nelson D.R."/>
            <person name="Obara M."/>
            <person name="Oguri Y."/>
            <person name="Olmstead R.G."/>
            <person name="Onodera N."/>
            <person name="Petersen B.L."/>
            <person name="Pils B."/>
            <person name="Prigge M."/>
            <person name="Rensing S.A."/>
            <person name="Riano-Pachon D.M."/>
            <person name="Roberts A.W."/>
            <person name="Sato Y."/>
            <person name="Scheller H.V."/>
            <person name="Schulz B."/>
            <person name="Schulz C."/>
            <person name="Shakirov E.V."/>
            <person name="Shibagaki N."/>
            <person name="Shinohara N."/>
            <person name="Shippen D.E."/>
            <person name="Soerensen I."/>
            <person name="Sotooka R."/>
            <person name="Sugimoto N."/>
            <person name="Sugita M."/>
            <person name="Sumikawa N."/>
            <person name="Tanurdzic M."/>
            <person name="Theissen G."/>
            <person name="Ulvskov P."/>
            <person name="Wakazuki S."/>
            <person name="Weng J.K."/>
            <person name="Willats W.W."/>
            <person name="Wipf D."/>
            <person name="Wolf P.G."/>
            <person name="Yang L."/>
            <person name="Zimmer A.D."/>
            <person name="Zhu Q."/>
            <person name="Mitros T."/>
            <person name="Hellsten U."/>
            <person name="Loque D."/>
            <person name="Otillar R."/>
            <person name="Salamov A."/>
            <person name="Schmutz J."/>
            <person name="Shapiro H."/>
            <person name="Lindquist E."/>
            <person name="Lucas S."/>
            <person name="Rokhsar D."/>
            <person name="Grigoriev I.V."/>
        </authorList>
    </citation>
    <scope>NUCLEOTIDE SEQUENCE [LARGE SCALE GENOMIC DNA]</scope>
</reference>
<name>D8QV61_SELML</name>
<dbReference type="GO" id="GO:0005737">
    <property type="term" value="C:cytoplasm"/>
    <property type="evidence" value="ECO:0007669"/>
    <property type="project" value="UniProtKB-ARBA"/>
</dbReference>
<evidence type="ECO:0000256" key="5">
    <source>
        <dbReference type="ARBA" id="ARBA00022842"/>
    </source>
</evidence>
<dbReference type="OrthoDB" id="206213at2759"/>
<dbReference type="PANTHER" id="PTHR12992:SF24">
    <property type="entry name" value="PEROXISOMAL COENZYME A DIPHOSPHATASE NUDT7"/>
    <property type="match status" value="1"/>
</dbReference>
<dbReference type="GO" id="GO:0010945">
    <property type="term" value="F:coenzyme A diphosphatase activity"/>
    <property type="evidence" value="ECO:0007669"/>
    <property type="project" value="InterPro"/>
</dbReference>
<proteinExistence type="predicted"/>
<evidence type="ECO:0000313" key="9">
    <source>
        <dbReference type="Proteomes" id="UP000001514"/>
    </source>
</evidence>
<dbReference type="InParanoid" id="D8QV61"/>
<keyword evidence="4" id="KW-0378">Hydrolase</keyword>
<dbReference type="InterPro" id="IPR000086">
    <property type="entry name" value="NUDIX_hydrolase_dom"/>
</dbReference>
<dbReference type="GO" id="GO:0015937">
    <property type="term" value="P:coenzyme A biosynthetic process"/>
    <property type="evidence" value="ECO:0007669"/>
    <property type="project" value="UniProtKB-ARBA"/>
</dbReference>
<dbReference type="GO" id="GO:0006637">
    <property type="term" value="P:acyl-CoA metabolic process"/>
    <property type="evidence" value="ECO:0007669"/>
    <property type="project" value="UniProtKB-ARBA"/>
</dbReference>
<dbReference type="PANTHER" id="PTHR12992">
    <property type="entry name" value="NUDIX HYDROLASE"/>
    <property type="match status" value="1"/>
</dbReference>
<dbReference type="GO" id="GO:0015938">
    <property type="term" value="P:coenzyme A catabolic process"/>
    <property type="evidence" value="ECO:0000318"/>
    <property type="project" value="GO_Central"/>
</dbReference>
<evidence type="ECO:0000313" key="8">
    <source>
        <dbReference type="EMBL" id="EFJ35993.1"/>
    </source>
</evidence>
<dbReference type="SUPFAM" id="SSF55811">
    <property type="entry name" value="Nudix"/>
    <property type="match status" value="1"/>
</dbReference>
<dbReference type="GO" id="GO:0046872">
    <property type="term" value="F:metal ion binding"/>
    <property type="evidence" value="ECO:0007669"/>
    <property type="project" value="UniProtKB-KW"/>
</dbReference>
<dbReference type="InterPro" id="IPR045121">
    <property type="entry name" value="CoAse"/>
</dbReference>